<accession>B6U366</accession>
<dbReference type="EMBL" id="EU971681">
    <property type="protein sequence ID" value="ACG43799.1"/>
    <property type="molecule type" value="mRNA"/>
</dbReference>
<proteinExistence type="evidence at transcript level"/>
<evidence type="ECO:0000313" key="1">
    <source>
        <dbReference type="EMBL" id="ACG43799.1"/>
    </source>
</evidence>
<organism evidence="1">
    <name type="scientific">Zea mays</name>
    <name type="common">Maize</name>
    <dbReference type="NCBI Taxonomy" id="4577"/>
    <lineage>
        <taxon>Eukaryota</taxon>
        <taxon>Viridiplantae</taxon>
        <taxon>Streptophyta</taxon>
        <taxon>Embryophyta</taxon>
        <taxon>Tracheophyta</taxon>
        <taxon>Spermatophyta</taxon>
        <taxon>Magnoliopsida</taxon>
        <taxon>Liliopsida</taxon>
        <taxon>Poales</taxon>
        <taxon>Poaceae</taxon>
        <taxon>PACMAD clade</taxon>
        <taxon>Panicoideae</taxon>
        <taxon>Andropogonodae</taxon>
        <taxon>Andropogoneae</taxon>
        <taxon>Tripsacinae</taxon>
        <taxon>Zea</taxon>
    </lineage>
</organism>
<protein>
    <submittedName>
        <fullName evidence="1">Uncharacterized protein</fullName>
    </submittedName>
</protein>
<reference evidence="1" key="1">
    <citation type="journal article" date="2009" name="Plant Mol. Biol.">
        <title>Insights into corn genes derived from large-scale cDNA sequencing.</title>
        <authorList>
            <person name="Alexandrov N.N."/>
            <person name="Brover V.V."/>
            <person name="Freidin S."/>
            <person name="Troukhan M.E."/>
            <person name="Tatarinova T.V."/>
            <person name="Zhang H."/>
            <person name="Swaller T.J."/>
            <person name="Lu Y.P."/>
            <person name="Bouck J."/>
            <person name="Flavell R.B."/>
            <person name="Feldmann K.A."/>
        </authorList>
    </citation>
    <scope>NUCLEOTIDE SEQUENCE</scope>
</reference>
<sequence>MGANHLEEQRLLSFACCFSHMIQSVSSNSCFHLAGGKDKGGADLVQ</sequence>
<dbReference type="AlphaFoldDB" id="B6U366"/>
<name>B6U366_MAIZE</name>